<evidence type="ECO:0000313" key="2">
    <source>
        <dbReference type="Proteomes" id="UP000617426"/>
    </source>
</evidence>
<comment type="caution">
    <text evidence="1">The sequence shown here is derived from an EMBL/GenBank/DDBJ whole genome shotgun (WGS) entry which is preliminary data.</text>
</comment>
<dbReference type="SUPFAM" id="SSF110738">
    <property type="entry name" value="Glycerate kinase I"/>
    <property type="match status" value="1"/>
</dbReference>
<keyword evidence="1" id="KW-0808">Transferase</keyword>
<proteinExistence type="predicted"/>
<dbReference type="GO" id="GO:0008887">
    <property type="term" value="F:glycerate kinase activity"/>
    <property type="evidence" value="ECO:0007669"/>
    <property type="project" value="UniProtKB-EC"/>
</dbReference>
<reference evidence="1" key="1">
    <citation type="submission" date="2020-08" db="EMBL/GenBank/DDBJ databases">
        <title>Sequencing the genomes of 1000 actinobacteria strains.</title>
        <authorList>
            <person name="Klenk H.-P."/>
        </authorList>
    </citation>
    <scope>NUCLEOTIDE SEQUENCE</scope>
    <source>
        <strain evidence="1">DSM 10695</strain>
    </source>
</reference>
<dbReference type="InterPro" id="IPR036129">
    <property type="entry name" value="Glycerate_kinase_sf"/>
</dbReference>
<dbReference type="RefSeq" id="WP_184452869.1">
    <property type="nucleotide sequence ID" value="NZ_JACHMK010000001.1"/>
</dbReference>
<dbReference type="GO" id="GO:0031388">
    <property type="term" value="P:organic acid phosphorylation"/>
    <property type="evidence" value="ECO:0007669"/>
    <property type="project" value="InterPro"/>
</dbReference>
<dbReference type="AlphaFoldDB" id="A0A923E4V9"/>
<protein>
    <submittedName>
        <fullName evidence="1">Glycerate kinase</fullName>
        <ecNumber evidence="1">2.7.1.31</ecNumber>
    </submittedName>
</protein>
<dbReference type="Pfam" id="PF02595">
    <property type="entry name" value="Gly_kinase"/>
    <property type="match status" value="1"/>
</dbReference>
<name>A0A923E4V9_9ACTO</name>
<dbReference type="InterPro" id="IPR004381">
    <property type="entry name" value="Glycerate_kinase"/>
</dbReference>
<sequence>MSRRVLIAGHWVGARAPMPSSRTALEAVARGFGSRRPDWEVSLLPFGAGAAFGESLPDEAMRARTVSIAPDEPSTLRAGRRAREILEGGATPVVEGANVRSPDAGIGFLAGFTGRPIPRDGLPLAERLEAVAQLIAEGERALAKRDLIGAASTSRPLLGLDSVLAVDVDLEARPHQDRDLSLVLARLLARAPRRSLPLLDASSEAAAPGRMPGSGLGGGAGAMIAAIGGRIVDAAAFLAASAPLSDAVEGCDLALVLEPDLHSPRLAEAMLDTLTRAASQAAIPVVGVGESSSLSGHERAEWGLHGQFVTEGRVDLEEAGSRIARTWTR</sequence>
<dbReference type="Proteomes" id="UP000617426">
    <property type="component" value="Unassembled WGS sequence"/>
</dbReference>
<dbReference type="EMBL" id="JACHMK010000001">
    <property type="protein sequence ID" value="MBB6334847.1"/>
    <property type="molecule type" value="Genomic_DNA"/>
</dbReference>
<accession>A0A923E4V9</accession>
<keyword evidence="2" id="KW-1185">Reference proteome</keyword>
<evidence type="ECO:0000313" key="1">
    <source>
        <dbReference type="EMBL" id="MBB6334847.1"/>
    </source>
</evidence>
<organism evidence="1 2">
    <name type="scientific">Schaalia hyovaginalis</name>
    <dbReference type="NCBI Taxonomy" id="29316"/>
    <lineage>
        <taxon>Bacteria</taxon>
        <taxon>Bacillati</taxon>
        <taxon>Actinomycetota</taxon>
        <taxon>Actinomycetes</taxon>
        <taxon>Actinomycetales</taxon>
        <taxon>Actinomycetaceae</taxon>
        <taxon>Schaalia</taxon>
    </lineage>
</organism>
<gene>
    <name evidence="1" type="ORF">HD592_001412</name>
</gene>
<dbReference type="InterPro" id="IPR018193">
    <property type="entry name" value="Glyc_kinase_flavodox-like_fold"/>
</dbReference>
<dbReference type="Gene3D" id="3.90.1510.10">
    <property type="entry name" value="Glycerate kinase, domain 2"/>
    <property type="match status" value="1"/>
</dbReference>
<dbReference type="EC" id="2.7.1.31" evidence="1"/>
<keyword evidence="1" id="KW-0418">Kinase</keyword>